<dbReference type="Pfam" id="PF12790">
    <property type="entry name" value="T6SS-SciN"/>
    <property type="match status" value="1"/>
</dbReference>
<proteinExistence type="predicted"/>
<dbReference type="EMBL" id="UFQR01000002">
    <property type="protein sequence ID" value="SSW94939.1"/>
    <property type="molecule type" value="Genomic_DNA"/>
</dbReference>
<accession>A0A3B0MFP9</accession>
<dbReference type="InterPro" id="IPR017734">
    <property type="entry name" value="T6SS_SciN"/>
</dbReference>
<evidence type="ECO:0008006" key="2">
    <source>
        <dbReference type="Google" id="ProtNLM"/>
    </source>
</evidence>
<name>A0A3B0MFP9_9GAMM</name>
<sequence length="215" mass="24070">MNRTEICIRLIVMLVLMGNVTGCNSSYSTEQQRQSAIEQASATFASDAINIDLIADPQLNAFNRVPNSCTVLIIQAERRDQLDGLLNNPTLLRNLFARAGDSENILKLDSYVMMPGQRVTLNLDRVEQTRYVALIAGYYPLPNERHARIFSIPLELTSQGWWNKRWQANFIPINIEITLGEASIVRSNKSVIRPSDDVVFPSQSTAGKASKSTTR</sequence>
<dbReference type="InterPro" id="IPR038706">
    <property type="entry name" value="Type_VI_SciN-like_sf"/>
</dbReference>
<gene>
    <name evidence="1" type="ORF">ARTV_0594</name>
</gene>
<evidence type="ECO:0000313" key="1">
    <source>
        <dbReference type="EMBL" id="SSW94939.1"/>
    </source>
</evidence>
<protein>
    <recommendedName>
        <fullName evidence="2">Type VI secretion system lipoprotein TssJ</fullName>
    </recommendedName>
</protein>
<reference evidence="1" key="1">
    <citation type="submission" date="2018-04" db="EMBL/GenBank/DDBJ databases">
        <authorList>
            <person name="Go L.Y."/>
            <person name="Mitchell J.A."/>
        </authorList>
    </citation>
    <scope>NUCLEOTIDE SEQUENCE</scope>
    <source>
        <strain evidence="1">ARTV</strain>
    </source>
</reference>
<dbReference type="Gene3D" id="2.60.40.4150">
    <property type="entry name" value="Type VI secretion system, lipoprotein SciN"/>
    <property type="match status" value="1"/>
</dbReference>
<dbReference type="AlphaFoldDB" id="A0A3B0MFP9"/>
<organism evidence="1">
    <name type="scientific">Arsenophonus endosymbiont of Trialeurodes vaporariorum</name>
    <dbReference type="NCBI Taxonomy" id="235567"/>
    <lineage>
        <taxon>Bacteria</taxon>
        <taxon>Pseudomonadati</taxon>
        <taxon>Pseudomonadota</taxon>
        <taxon>Gammaproteobacteria</taxon>
        <taxon>Enterobacterales</taxon>
        <taxon>Morganellaceae</taxon>
        <taxon>Arsenophonus</taxon>
    </lineage>
</organism>